<name>Q233G6_TETTS</name>
<feature type="transmembrane region" description="Helical" evidence="1">
    <location>
        <begin position="149"/>
        <end position="170"/>
    </location>
</feature>
<feature type="transmembrane region" description="Helical" evidence="1">
    <location>
        <begin position="176"/>
        <end position="196"/>
    </location>
</feature>
<organism evidence="2 3">
    <name type="scientific">Tetrahymena thermophila (strain SB210)</name>
    <dbReference type="NCBI Taxonomy" id="312017"/>
    <lineage>
        <taxon>Eukaryota</taxon>
        <taxon>Sar</taxon>
        <taxon>Alveolata</taxon>
        <taxon>Ciliophora</taxon>
        <taxon>Intramacronucleata</taxon>
        <taxon>Oligohymenophorea</taxon>
        <taxon>Hymenostomatida</taxon>
        <taxon>Tetrahymenina</taxon>
        <taxon>Tetrahymenidae</taxon>
        <taxon>Tetrahymena</taxon>
    </lineage>
</organism>
<evidence type="ECO:0000313" key="2">
    <source>
        <dbReference type="EMBL" id="EAR91614.2"/>
    </source>
</evidence>
<protein>
    <submittedName>
        <fullName evidence="2">Transmembrane protein, putative</fullName>
    </submittedName>
</protein>
<reference evidence="3" key="1">
    <citation type="journal article" date="2006" name="PLoS Biol.">
        <title>Macronuclear genome sequence of the ciliate Tetrahymena thermophila, a model eukaryote.</title>
        <authorList>
            <person name="Eisen J.A."/>
            <person name="Coyne R.S."/>
            <person name="Wu M."/>
            <person name="Wu D."/>
            <person name="Thiagarajan M."/>
            <person name="Wortman J.R."/>
            <person name="Badger J.H."/>
            <person name="Ren Q."/>
            <person name="Amedeo P."/>
            <person name="Jones K.M."/>
            <person name="Tallon L.J."/>
            <person name="Delcher A.L."/>
            <person name="Salzberg S.L."/>
            <person name="Silva J.C."/>
            <person name="Haas B.J."/>
            <person name="Majoros W.H."/>
            <person name="Farzad M."/>
            <person name="Carlton J.M."/>
            <person name="Smith R.K. Jr."/>
            <person name="Garg J."/>
            <person name="Pearlman R.E."/>
            <person name="Karrer K.M."/>
            <person name="Sun L."/>
            <person name="Manning G."/>
            <person name="Elde N.C."/>
            <person name="Turkewitz A.P."/>
            <person name="Asai D.J."/>
            <person name="Wilkes D.E."/>
            <person name="Wang Y."/>
            <person name="Cai H."/>
            <person name="Collins K."/>
            <person name="Stewart B.A."/>
            <person name="Lee S.R."/>
            <person name="Wilamowska K."/>
            <person name="Weinberg Z."/>
            <person name="Ruzzo W.L."/>
            <person name="Wloga D."/>
            <person name="Gaertig J."/>
            <person name="Frankel J."/>
            <person name="Tsao C.-C."/>
            <person name="Gorovsky M.A."/>
            <person name="Keeling P.J."/>
            <person name="Waller R.F."/>
            <person name="Patron N.J."/>
            <person name="Cherry J.M."/>
            <person name="Stover N.A."/>
            <person name="Krieger C.J."/>
            <person name="del Toro C."/>
            <person name="Ryder H.F."/>
            <person name="Williamson S.C."/>
            <person name="Barbeau R.A."/>
            <person name="Hamilton E.P."/>
            <person name="Orias E."/>
        </authorList>
    </citation>
    <scope>NUCLEOTIDE SEQUENCE [LARGE SCALE GENOMIC DNA]</scope>
    <source>
        <strain evidence="3">SB210</strain>
    </source>
</reference>
<dbReference type="AlphaFoldDB" id="Q233G6"/>
<accession>Q233G6</accession>
<keyword evidence="3" id="KW-1185">Reference proteome</keyword>
<keyword evidence="1 2" id="KW-0812">Transmembrane</keyword>
<dbReference type="EMBL" id="GG662770">
    <property type="protein sequence ID" value="EAR91614.2"/>
    <property type="molecule type" value="Genomic_DNA"/>
</dbReference>
<feature type="transmembrane region" description="Helical" evidence="1">
    <location>
        <begin position="109"/>
        <end position="137"/>
    </location>
</feature>
<dbReference type="KEGG" id="tet:TTHERM_00392830"/>
<keyword evidence="1" id="KW-1133">Transmembrane helix</keyword>
<evidence type="ECO:0000256" key="1">
    <source>
        <dbReference type="SAM" id="Phobius"/>
    </source>
</evidence>
<dbReference type="Proteomes" id="UP000009168">
    <property type="component" value="Unassembled WGS sequence"/>
</dbReference>
<dbReference type="InParanoid" id="Q233G6"/>
<keyword evidence="1" id="KW-0472">Membrane</keyword>
<proteinExistence type="predicted"/>
<gene>
    <name evidence="2" type="ORF">TTHERM_00392830</name>
</gene>
<dbReference type="HOGENOM" id="CLU_1221803_0_0_1"/>
<dbReference type="RefSeq" id="XP_001011859.2">
    <property type="nucleotide sequence ID" value="XM_001011859.3"/>
</dbReference>
<evidence type="ECO:0000313" key="3">
    <source>
        <dbReference type="Proteomes" id="UP000009168"/>
    </source>
</evidence>
<feature type="transmembrane region" description="Helical" evidence="1">
    <location>
        <begin position="68"/>
        <end position="89"/>
    </location>
</feature>
<feature type="transmembrane region" description="Helical" evidence="1">
    <location>
        <begin position="37"/>
        <end position="56"/>
    </location>
</feature>
<sequence>MYGTEHYEDLEAEKTKKSVKIFERDSLYKSLEAHINIVYFTQYSIALGFVFLIWVFDEVRKYMMEHPAFLIISCASCILCIVAVRFFFITIRDFPLSLLSLILFSLSKIYLLGFIFCICYYHLYVYSLALLCGDFFLISIITLSKFSNMYLIIGVILLLKVALSFILTIFFSILESFLICLITGLISIVYQFTIYAINRKQKFGQKDFLVSSFYLYAFWLIPIAPDD</sequence>
<dbReference type="GeneID" id="7847153"/>
<feature type="transmembrane region" description="Helical" evidence="1">
    <location>
        <begin position="208"/>
        <end position="225"/>
    </location>
</feature>